<keyword evidence="7" id="KW-1185">Reference proteome</keyword>
<dbReference type="InterPro" id="IPR036220">
    <property type="entry name" value="UDP-Glc/GDP-Man_DH_C_sf"/>
</dbReference>
<dbReference type="PANTHER" id="PTHR43491:SF2">
    <property type="entry name" value="UDP-N-ACETYL-D-MANNOSAMINE DEHYDROGENASE"/>
    <property type="match status" value="1"/>
</dbReference>
<keyword evidence="2" id="KW-0560">Oxidoreductase</keyword>
<dbReference type="InterPro" id="IPR036291">
    <property type="entry name" value="NAD(P)-bd_dom_sf"/>
</dbReference>
<dbReference type="PIRSF" id="PIRSF000124">
    <property type="entry name" value="UDPglc_GDPman_dh"/>
    <property type="match status" value="1"/>
</dbReference>
<name>A0A1H3HSK3_9BACT</name>
<dbReference type="InterPro" id="IPR001732">
    <property type="entry name" value="UDP-Glc/GDP-Man_DH_N"/>
</dbReference>
<dbReference type="InterPro" id="IPR017476">
    <property type="entry name" value="UDP-Glc/GDP-Man"/>
</dbReference>
<evidence type="ECO:0000313" key="6">
    <source>
        <dbReference type="EMBL" id="SDY17764.1"/>
    </source>
</evidence>
<organism evidence="6 7">
    <name type="scientific">Hymenobacter psychrophilus</name>
    <dbReference type="NCBI Taxonomy" id="651662"/>
    <lineage>
        <taxon>Bacteria</taxon>
        <taxon>Pseudomonadati</taxon>
        <taxon>Bacteroidota</taxon>
        <taxon>Cytophagia</taxon>
        <taxon>Cytophagales</taxon>
        <taxon>Hymenobacteraceae</taxon>
        <taxon>Hymenobacter</taxon>
    </lineage>
</organism>
<accession>A0A1H3HSK3</accession>
<protein>
    <submittedName>
        <fullName evidence="6">UDP-N-acetyl-D-galactosamine dehydrogenase</fullName>
    </submittedName>
</protein>
<evidence type="ECO:0000256" key="1">
    <source>
        <dbReference type="ARBA" id="ARBA00006601"/>
    </source>
</evidence>
<dbReference type="InterPro" id="IPR014027">
    <property type="entry name" value="UDP-Glc/GDP-Man_DH_C"/>
</dbReference>
<dbReference type="GO" id="GO:0016628">
    <property type="term" value="F:oxidoreductase activity, acting on the CH-CH group of donors, NAD or NADP as acceptor"/>
    <property type="evidence" value="ECO:0007669"/>
    <property type="project" value="InterPro"/>
</dbReference>
<evidence type="ECO:0000313" key="7">
    <source>
        <dbReference type="Proteomes" id="UP000199249"/>
    </source>
</evidence>
<dbReference type="NCBIfam" id="TIGR03026">
    <property type="entry name" value="NDP-sugDHase"/>
    <property type="match status" value="1"/>
</dbReference>
<dbReference type="Gene3D" id="3.40.50.720">
    <property type="entry name" value="NAD(P)-binding Rossmann-like Domain"/>
    <property type="match status" value="2"/>
</dbReference>
<sequence length="432" mass="47712">MYDQLVNKQAKLAVIGLGYVGLPIALEFARKIEVIGFDINAKRVEMMRNHVDPSGELVAADFDGCDIAFTDSLDVLREATFFIVAVPTPIDEHAQPDLRPLLGASSSVGKVLKKGDYVVFESTVYPGCTEDDCIPVMEKHSGLSFANGDFKVGYSPERINPGDKEHTLSSIVKVVAGCDAESLEDIAKTYELVVKAGVHRASSIKVAEAAKIIENTQRDVNIALMNELSMIFDRMNINTYEVLEAAGTKWNFLKFSPGLVGGHCIGVDPYYLTYKAKELGYDAKVILSGRTTNDNMGAYIARKTVQMIIKKGKDVAKSRVLVMGATFKENVEDIRNSKVADVIQELKNFSVNVDIVDPHADSDELFHEYGFRLTPAADVRTDYDAVVVAVSHQPYTEHDEAYFQSITSDNAVLVDIKGLFRGKVQEMQYWSL</sequence>
<keyword evidence="3" id="KW-0520">NAD</keyword>
<dbReference type="GO" id="GO:0051287">
    <property type="term" value="F:NAD binding"/>
    <property type="evidence" value="ECO:0007669"/>
    <property type="project" value="InterPro"/>
</dbReference>
<reference evidence="7" key="1">
    <citation type="submission" date="2016-10" db="EMBL/GenBank/DDBJ databases">
        <authorList>
            <person name="Varghese N."/>
            <person name="Submissions S."/>
        </authorList>
    </citation>
    <scope>NUCLEOTIDE SEQUENCE [LARGE SCALE GENOMIC DNA]</scope>
    <source>
        <strain evidence="7">CGMCC 1.8975</strain>
    </source>
</reference>
<dbReference type="SUPFAM" id="SSF52413">
    <property type="entry name" value="UDP-glucose/GDP-mannose dehydrogenase C-terminal domain"/>
    <property type="match status" value="1"/>
</dbReference>
<dbReference type="PANTHER" id="PTHR43491">
    <property type="entry name" value="UDP-N-ACETYL-D-MANNOSAMINE DEHYDROGENASE"/>
    <property type="match status" value="1"/>
</dbReference>
<dbReference type="Pfam" id="PF00984">
    <property type="entry name" value="UDPG_MGDP_dh"/>
    <property type="match status" value="1"/>
</dbReference>
<dbReference type="SMART" id="SM00984">
    <property type="entry name" value="UDPG_MGDP_dh_C"/>
    <property type="match status" value="1"/>
</dbReference>
<dbReference type="AlphaFoldDB" id="A0A1H3HSK3"/>
<dbReference type="Proteomes" id="UP000199249">
    <property type="component" value="Unassembled WGS sequence"/>
</dbReference>
<dbReference type="STRING" id="651662.SAMN04488069_106108"/>
<evidence type="ECO:0000256" key="2">
    <source>
        <dbReference type="ARBA" id="ARBA00023002"/>
    </source>
</evidence>
<dbReference type="OrthoDB" id="9803238at2"/>
<dbReference type="EMBL" id="FNOV01000006">
    <property type="protein sequence ID" value="SDY17764.1"/>
    <property type="molecule type" value="Genomic_DNA"/>
</dbReference>
<dbReference type="GO" id="GO:0016616">
    <property type="term" value="F:oxidoreductase activity, acting on the CH-OH group of donors, NAD or NADP as acceptor"/>
    <property type="evidence" value="ECO:0007669"/>
    <property type="project" value="InterPro"/>
</dbReference>
<evidence type="ECO:0000256" key="3">
    <source>
        <dbReference type="ARBA" id="ARBA00023027"/>
    </source>
</evidence>
<dbReference type="InterPro" id="IPR014026">
    <property type="entry name" value="UDP-Glc/GDP-Man_DH_dimer"/>
</dbReference>
<dbReference type="Pfam" id="PF03721">
    <property type="entry name" value="UDPG_MGDP_dh_N"/>
    <property type="match status" value="1"/>
</dbReference>
<dbReference type="PIRSF" id="PIRSF500136">
    <property type="entry name" value="UDP_ManNAc_DH"/>
    <property type="match status" value="1"/>
</dbReference>
<dbReference type="InterPro" id="IPR028359">
    <property type="entry name" value="UDP_ManNAc/GlcNAc_DH"/>
</dbReference>
<dbReference type="Pfam" id="PF03720">
    <property type="entry name" value="UDPG_MGDP_dh_C"/>
    <property type="match status" value="1"/>
</dbReference>
<comment type="similarity">
    <text evidence="1 4">Belongs to the UDP-glucose/GDP-mannose dehydrogenase family.</text>
</comment>
<feature type="domain" description="UDP-glucose/GDP-mannose dehydrogenase C-terminal" evidence="5">
    <location>
        <begin position="321"/>
        <end position="422"/>
    </location>
</feature>
<evidence type="ECO:0000259" key="5">
    <source>
        <dbReference type="SMART" id="SM00984"/>
    </source>
</evidence>
<dbReference type="SUPFAM" id="SSF48179">
    <property type="entry name" value="6-phosphogluconate dehydrogenase C-terminal domain-like"/>
    <property type="match status" value="1"/>
</dbReference>
<evidence type="ECO:0000256" key="4">
    <source>
        <dbReference type="PIRNR" id="PIRNR000124"/>
    </source>
</evidence>
<gene>
    <name evidence="6" type="ORF">SAMN04488069_106108</name>
</gene>
<dbReference type="SUPFAM" id="SSF51735">
    <property type="entry name" value="NAD(P)-binding Rossmann-fold domains"/>
    <property type="match status" value="1"/>
</dbReference>
<proteinExistence type="inferred from homology"/>
<dbReference type="GO" id="GO:0000271">
    <property type="term" value="P:polysaccharide biosynthetic process"/>
    <property type="evidence" value="ECO:0007669"/>
    <property type="project" value="InterPro"/>
</dbReference>
<dbReference type="InterPro" id="IPR008927">
    <property type="entry name" value="6-PGluconate_DH-like_C_sf"/>
</dbReference>
<dbReference type="RefSeq" id="WP_092739749.1">
    <property type="nucleotide sequence ID" value="NZ_FNOV01000006.1"/>
</dbReference>